<evidence type="ECO:0000259" key="5">
    <source>
        <dbReference type="Pfam" id="PF00326"/>
    </source>
</evidence>
<dbReference type="Proteomes" id="UP000325372">
    <property type="component" value="Unassembled WGS sequence"/>
</dbReference>
<evidence type="ECO:0000259" key="6">
    <source>
        <dbReference type="Pfam" id="PF02897"/>
    </source>
</evidence>
<name>A0A5N0T845_9GAMM</name>
<dbReference type="Pfam" id="PF02897">
    <property type="entry name" value="Peptidase_S9_N"/>
    <property type="match status" value="1"/>
</dbReference>
<proteinExistence type="predicted"/>
<evidence type="ECO:0000256" key="2">
    <source>
        <dbReference type="ARBA" id="ARBA00022801"/>
    </source>
</evidence>
<dbReference type="Gene3D" id="2.130.10.120">
    <property type="entry name" value="Prolyl oligopeptidase, N-terminal domain"/>
    <property type="match status" value="1"/>
</dbReference>
<dbReference type="PANTHER" id="PTHR42881:SF13">
    <property type="entry name" value="PROLYL ENDOPEPTIDASE"/>
    <property type="match status" value="1"/>
</dbReference>
<dbReference type="PRINTS" id="PR00862">
    <property type="entry name" value="PROLIGOPTASE"/>
</dbReference>
<dbReference type="InterPro" id="IPR002470">
    <property type="entry name" value="Peptidase_S9A"/>
</dbReference>
<accession>A0A5N0T845</accession>
<evidence type="ECO:0000256" key="3">
    <source>
        <dbReference type="ARBA" id="ARBA00022825"/>
    </source>
</evidence>
<dbReference type="SUPFAM" id="SSF53474">
    <property type="entry name" value="alpha/beta-Hydrolases"/>
    <property type="match status" value="1"/>
</dbReference>
<dbReference type="InterPro" id="IPR029058">
    <property type="entry name" value="AB_hydrolase_fold"/>
</dbReference>
<dbReference type="InterPro" id="IPR051167">
    <property type="entry name" value="Prolyl_oligopep/macrocyclase"/>
</dbReference>
<dbReference type="EMBL" id="VYXP01000008">
    <property type="protein sequence ID" value="KAA9130317.1"/>
    <property type="molecule type" value="Genomic_DNA"/>
</dbReference>
<feature type="domain" description="Peptidase S9A N-terminal" evidence="6">
    <location>
        <begin position="22"/>
        <end position="244"/>
    </location>
</feature>
<dbReference type="RefSeq" id="WP_150864982.1">
    <property type="nucleotide sequence ID" value="NZ_VYXP01000008.1"/>
</dbReference>
<keyword evidence="2" id="KW-0378">Hydrolase</keyword>
<keyword evidence="8" id="KW-1185">Reference proteome</keyword>
<dbReference type="InterPro" id="IPR023302">
    <property type="entry name" value="Pept_S9A_N"/>
</dbReference>
<dbReference type="PANTHER" id="PTHR42881">
    <property type="entry name" value="PROLYL ENDOPEPTIDASE"/>
    <property type="match status" value="1"/>
</dbReference>
<dbReference type="InterPro" id="IPR001375">
    <property type="entry name" value="Peptidase_S9_cat"/>
</dbReference>
<organism evidence="7 8">
    <name type="scientific">Marinihelvus fidelis</name>
    <dbReference type="NCBI Taxonomy" id="2613842"/>
    <lineage>
        <taxon>Bacteria</taxon>
        <taxon>Pseudomonadati</taxon>
        <taxon>Pseudomonadota</taxon>
        <taxon>Gammaproteobacteria</taxon>
        <taxon>Chromatiales</taxon>
        <taxon>Wenzhouxiangellaceae</taxon>
        <taxon>Marinihelvus</taxon>
    </lineage>
</organism>
<dbReference type="GO" id="GO:0005829">
    <property type="term" value="C:cytosol"/>
    <property type="evidence" value="ECO:0007669"/>
    <property type="project" value="TreeGrafter"/>
</dbReference>
<dbReference type="AlphaFoldDB" id="A0A5N0T845"/>
<evidence type="ECO:0000313" key="7">
    <source>
        <dbReference type="EMBL" id="KAA9130317.1"/>
    </source>
</evidence>
<reference evidence="7 8" key="1">
    <citation type="submission" date="2019-09" db="EMBL/GenBank/DDBJ databases">
        <title>Wenzhouxiangella sp. Genome sequencing and assembly.</title>
        <authorList>
            <person name="Zhang R."/>
        </authorList>
    </citation>
    <scope>NUCLEOTIDE SEQUENCE [LARGE SCALE GENOMIC DNA]</scope>
    <source>
        <strain evidence="7 8">W260</strain>
    </source>
</reference>
<keyword evidence="3" id="KW-0720">Serine protease</keyword>
<feature type="chain" id="PRO_5024320836" evidence="4">
    <location>
        <begin position="25"/>
        <end position="703"/>
    </location>
</feature>
<dbReference type="GO" id="GO:0006508">
    <property type="term" value="P:proteolysis"/>
    <property type="evidence" value="ECO:0007669"/>
    <property type="project" value="UniProtKB-KW"/>
</dbReference>
<dbReference type="GO" id="GO:0004252">
    <property type="term" value="F:serine-type endopeptidase activity"/>
    <property type="evidence" value="ECO:0007669"/>
    <property type="project" value="InterPro"/>
</dbReference>
<feature type="signal peptide" evidence="4">
    <location>
        <begin position="1"/>
        <end position="24"/>
    </location>
</feature>
<dbReference type="GO" id="GO:0070012">
    <property type="term" value="F:oligopeptidase activity"/>
    <property type="evidence" value="ECO:0007669"/>
    <property type="project" value="TreeGrafter"/>
</dbReference>
<keyword evidence="1" id="KW-0645">Protease</keyword>
<comment type="caution">
    <text evidence="7">The sequence shown here is derived from an EMBL/GenBank/DDBJ whole genome shotgun (WGS) entry which is preliminary data.</text>
</comment>
<dbReference type="Gene3D" id="3.40.50.1820">
    <property type="entry name" value="alpha/beta hydrolase"/>
    <property type="match status" value="1"/>
</dbReference>
<dbReference type="Pfam" id="PF00326">
    <property type="entry name" value="Peptidase_S9"/>
    <property type="match status" value="1"/>
</dbReference>
<dbReference type="SUPFAM" id="SSF50993">
    <property type="entry name" value="Peptidase/esterase 'gauge' domain"/>
    <property type="match status" value="1"/>
</dbReference>
<feature type="domain" description="Peptidase S9 prolyl oligopeptidase catalytic" evidence="5">
    <location>
        <begin position="501"/>
        <end position="702"/>
    </location>
</feature>
<keyword evidence="4" id="KW-0732">Signal</keyword>
<evidence type="ECO:0000256" key="4">
    <source>
        <dbReference type="SAM" id="SignalP"/>
    </source>
</evidence>
<evidence type="ECO:0000256" key="1">
    <source>
        <dbReference type="ARBA" id="ARBA00022670"/>
    </source>
</evidence>
<evidence type="ECO:0000313" key="8">
    <source>
        <dbReference type="Proteomes" id="UP000325372"/>
    </source>
</evidence>
<sequence>MHNTITTLSIALAASLSIAPQSHAQDDPWLWLEGVDDPKALDWVRAENADTAERLETSPLFTELQAEALAALNSESRLPAIEQKGEKIYNFWRGPDNPRGVLRRTTLDEFSSDNPAWETVIDIDALSEAEGEKWVYKGLDCLPKQPEFCLARLSPGGGDAIVTREFNAVSKTFKADGFTLPLSKGGASWIDQDTLFVSTDFGEGSMTSSGYPRIVKRWQRGTPLEQAETLYEGNADSVSAFGTRLRSPAGDVDLVREGRTFWTGEYRILGDDGLVRLDLPASAQVGGLFQGRLVIRLQEDWERNGETLPQGASLIADTGALVPGGTGDIEVLVAPDDTTVVEGITINDNDILVTVLDNVRGKIYRLTPGPEGQWQRKLEPFPDDGALEIVTSDSETGNFFARYESFTTPPTLYYAAAGAWQPQSVAQQEPTFDGDLFRTEQYFATSADGTRVPYFVVAAKDIELDGSNPTHIFSYGGFRNALTPSYSGSYENLYGAYGKMWLERGGVFVLANIRGGGEFGPAWHAAALKQNREKAFEDFEAIADDLFERGITAPEHLGIEGRSNGGLLVGALMTRNPGKYGAVICGVPLLDMKRYHKLLAGASWMAEFGDPDKPEEWAYISKYSPYQNLEADVDYPATLFYTSTRDDRVHPGHARKMAAKMQDMGQEIWYYENLEGGHGGSSTNDQLAYRLALVYTHLWTQLK</sequence>
<protein>
    <submittedName>
        <fullName evidence="7">S9 family peptidase</fullName>
    </submittedName>
</protein>
<gene>
    <name evidence="7" type="ORF">F3N42_13340</name>
</gene>